<keyword evidence="2" id="KW-1185">Reference proteome</keyword>
<protein>
    <submittedName>
        <fullName evidence="1">Uncharacterized protein</fullName>
    </submittedName>
</protein>
<gene>
    <name evidence="1" type="ORF">Ahy_B06g084858</name>
</gene>
<dbReference type="AlphaFoldDB" id="A0A444YSX3"/>
<comment type="caution">
    <text evidence="1">The sequence shown here is derived from an EMBL/GenBank/DDBJ whole genome shotgun (WGS) entry which is preliminary data.</text>
</comment>
<dbReference type="EMBL" id="SDMP01000016">
    <property type="protein sequence ID" value="RYR05032.1"/>
    <property type="molecule type" value="Genomic_DNA"/>
</dbReference>
<evidence type="ECO:0000313" key="1">
    <source>
        <dbReference type="EMBL" id="RYR05032.1"/>
    </source>
</evidence>
<dbReference type="Proteomes" id="UP000289738">
    <property type="component" value="Chromosome B06"/>
</dbReference>
<reference evidence="1 2" key="1">
    <citation type="submission" date="2019-01" db="EMBL/GenBank/DDBJ databases">
        <title>Sequencing of cultivated peanut Arachis hypogaea provides insights into genome evolution and oil improvement.</title>
        <authorList>
            <person name="Chen X."/>
        </authorList>
    </citation>
    <scope>NUCLEOTIDE SEQUENCE [LARGE SCALE GENOMIC DNA]</scope>
    <source>
        <strain evidence="2">cv. Fuhuasheng</strain>
        <tissue evidence="1">Leaves</tissue>
    </source>
</reference>
<sequence>MHFRWDAEHNLTIRNIFNHRMGRQLQQMLDDVRQGQDHRTTWLRPDIKNDLFVHWETDKGFRHWRLTNRANRVSIRSSKYTGGLATFMKTKARLIFEVVGLLSDVGREVQVHPHTEGEQRDIC</sequence>
<accession>A0A444YSX3</accession>
<organism evidence="1 2">
    <name type="scientific">Arachis hypogaea</name>
    <name type="common">Peanut</name>
    <dbReference type="NCBI Taxonomy" id="3818"/>
    <lineage>
        <taxon>Eukaryota</taxon>
        <taxon>Viridiplantae</taxon>
        <taxon>Streptophyta</taxon>
        <taxon>Embryophyta</taxon>
        <taxon>Tracheophyta</taxon>
        <taxon>Spermatophyta</taxon>
        <taxon>Magnoliopsida</taxon>
        <taxon>eudicotyledons</taxon>
        <taxon>Gunneridae</taxon>
        <taxon>Pentapetalae</taxon>
        <taxon>rosids</taxon>
        <taxon>fabids</taxon>
        <taxon>Fabales</taxon>
        <taxon>Fabaceae</taxon>
        <taxon>Papilionoideae</taxon>
        <taxon>50 kb inversion clade</taxon>
        <taxon>dalbergioids sensu lato</taxon>
        <taxon>Dalbergieae</taxon>
        <taxon>Pterocarpus clade</taxon>
        <taxon>Arachis</taxon>
    </lineage>
</organism>
<evidence type="ECO:0000313" key="2">
    <source>
        <dbReference type="Proteomes" id="UP000289738"/>
    </source>
</evidence>
<proteinExistence type="predicted"/>
<name>A0A444YSX3_ARAHY</name>